<feature type="chain" id="PRO_5013829414" evidence="2">
    <location>
        <begin position="25"/>
        <end position="296"/>
    </location>
</feature>
<protein>
    <submittedName>
        <fullName evidence="3">Uncharacterized protein</fullName>
    </submittedName>
</protein>
<feature type="region of interest" description="Disordered" evidence="1">
    <location>
        <begin position="269"/>
        <end position="296"/>
    </location>
</feature>
<keyword evidence="4" id="KW-1185">Reference proteome</keyword>
<keyword evidence="2" id="KW-0732">Signal</keyword>
<name>A0A2G8KNK2_STIJA</name>
<reference evidence="3 4" key="1">
    <citation type="journal article" date="2017" name="PLoS Biol.">
        <title>The sea cucumber genome provides insights into morphological evolution and visceral regeneration.</title>
        <authorList>
            <person name="Zhang X."/>
            <person name="Sun L."/>
            <person name="Yuan J."/>
            <person name="Sun Y."/>
            <person name="Gao Y."/>
            <person name="Zhang L."/>
            <person name="Li S."/>
            <person name="Dai H."/>
            <person name="Hamel J.F."/>
            <person name="Liu C."/>
            <person name="Yu Y."/>
            <person name="Liu S."/>
            <person name="Lin W."/>
            <person name="Guo K."/>
            <person name="Jin S."/>
            <person name="Xu P."/>
            <person name="Storey K.B."/>
            <person name="Huan P."/>
            <person name="Zhang T."/>
            <person name="Zhou Y."/>
            <person name="Zhang J."/>
            <person name="Lin C."/>
            <person name="Li X."/>
            <person name="Xing L."/>
            <person name="Huo D."/>
            <person name="Sun M."/>
            <person name="Wang L."/>
            <person name="Mercier A."/>
            <person name="Li F."/>
            <person name="Yang H."/>
            <person name="Xiang J."/>
        </authorList>
    </citation>
    <scope>NUCLEOTIDE SEQUENCE [LARGE SCALE GENOMIC DNA]</scope>
    <source>
        <strain evidence="3">Shaxun</strain>
        <tissue evidence="3">Muscle</tissue>
    </source>
</reference>
<proteinExistence type="predicted"/>
<evidence type="ECO:0000256" key="1">
    <source>
        <dbReference type="SAM" id="MobiDB-lite"/>
    </source>
</evidence>
<accession>A0A2G8KNK2</accession>
<feature type="compositionally biased region" description="Basic and acidic residues" evidence="1">
    <location>
        <begin position="269"/>
        <end position="279"/>
    </location>
</feature>
<sequence>MAAVYFLLNLSLLFISATFISTSAEGVTPTVLADLRNFNIDGLAGRFKVPRFLLENELQKRVSEGDNPCKDDVHMELLETITPPDPSQGELDVLFSTITDLTLDNELTSELKDRIAVEYSYIVFSLPFISASKRGTLALAIFTNSTRDVLLPYNTNTQIIERVDQIEMTDNGDLYMSKGDDVMVLNIQYANELCDKAAQQTLKQDINELAGKKNYVTDFPMPFDNWVVQIVRRCHYCKVFRDYQCQLQRAGSDVCTQESMLFSKRAPCHDTDQRTDIPRRSSLPTSDIAPDQFRRG</sequence>
<evidence type="ECO:0000313" key="3">
    <source>
        <dbReference type="EMBL" id="PIK49518.1"/>
    </source>
</evidence>
<feature type="signal peptide" evidence="2">
    <location>
        <begin position="1"/>
        <end position="24"/>
    </location>
</feature>
<comment type="caution">
    <text evidence="3">The sequence shown here is derived from an EMBL/GenBank/DDBJ whole genome shotgun (WGS) entry which is preliminary data.</text>
</comment>
<dbReference type="AlphaFoldDB" id="A0A2G8KNK2"/>
<evidence type="ECO:0000256" key="2">
    <source>
        <dbReference type="SAM" id="SignalP"/>
    </source>
</evidence>
<dbReference type="EMBL" id="MRZV01000462">
    <property type="protein sequence ID" value="PIK49518.1"/>
    <property type="molecule type" value="Genomic_DNA"/>
</dbReference>
<dbReference type="Proteomes" id="UP000230750">
    <property type="component" value="Unassembled WGS sequence"/>
</dbReference>
<organism evidence="3 4">
    <name type="scientific">Stichopus japonicus</name>
    <name type="common">Sea cucumber</name>
    <dbReference type="NCBI Taxonomy" id="307972"/>
    <lineage>
        <taxon>Eukaryota</taxon>
        <taxon>Metazoa</taxon>
        <taxon>Echinodermata</taxon>
        <taxon>Eleutherozoa</taxon>
        <taxon>Echinozoa</taxon>
        <taxon>Holothuroidea</taxon>
        <taxon>Aspidochirotacea</taxon>
        <taxon>Aspidochirotida</taxon>
        <taxon>Stichopodidae</taxon>
        <taxon>Apostichopus</taxon>
    </lineage>
</organism>
<evidence type="ECO:0000313" key="4">
    <source>
        <dbReference type="Proteomes" id="UP000230750"/>
    </source>
</evidence>
<gene>
    <name evidence="3" type="ORF">BSL78_13623</name>
</gene>